<evidence type="ECO:0000313" key="1">
    <source>
        <dbReference type="EMBL" id="KAL3566700.1"/>
    </source>
</evidence>
<dbReference type="EMBL" id="RCHU02000018">
    <property type="protein sequence ID" value="KAL3566700.1"/>
    <property type="molecule type" value="Genomic_DNA"/>
</dbReference>
<accession>A0ACC4AKJ7</accession>
<evidence type="ECO:0000313" key="2">
    <source>
        <dbReference type="Proteomes" id="UP000309997"/>
    </source>
</evidence>
<sequence length="747" mass="81676">MIRGGRSYVTSPPAFSNDAKRLLVCAANSVSIFSTATGLPVASLDGHRALVTAVIVVPASTQASKILCYCWTASLDGTIRYWDFSVPELIKIINVNSPIISMVIPSLLCQTTENNEKSLKSFAYLSVENTKEAEKESTKVLRGQIKKCNLTDFRMAGGVTLTETKQPEIITVSASGKYFGIRFKCKLQIWKVPTTESERAVVKKITLHHTKNMTVLAFHPNQRIIAAGDVTGRILIWRGFGDRTFVDDDRLVSVRSMNNGEERPGVRRDDDADSCTTWHWHSAEVNVLFFSLDGAYLYSGGKEGVLVVWQLDTGKKKFLPRIGSPLLWFTNSPDPSLSSVSCVDNQIHLLKMPSMEILKSISGIKLPCSFPEKYNSLRSGIAFDRNAGLVALPTENYCIQLYSLFDDRGISEVQVCERNHQPGDEVTVVVTLAVLSLDGSMMSTAEVKLPEEGLGGLVCLKFWAFGSQKEFSLSTIVYEPHRDAGISAIAFHPTRPMAVSSSYGGDFKVWICNKGIRQVDEPLPNSGWTCHAVGSYKKKSMTAATFSSDGSVLAVAAETVITLWDADKNILVAVIGDTLTPIVNLSFAGTSEYLVSASWGLKPQLSVWSMSKLSLAWSYMLHVEAIASAEDISSFAVLALLPESSKCNETSFKGRDGVILLFNAADPVPVSTWSVNKAKGGAVSFIQGNQLSIDENELDGKPPQSLLAYINGDREYLLFDPEGKETNEFSAIRREGLSDLEESGGFP</sequence>
<protein>
    <submittedName>
        <fullName evidence="1">Uncharacterized protein</fullName>
    </submittedName>
</protein>
<reference evidence="1 2" key="1">
    <citation type="journal article" date="2024" name="Plant Biotechnol. J.">
        <title>Genome and CRISPR/Cas9 system of a widespread forest tree (Populus alba) in the world.</title>
        <authorList>
            <person name="Liu Y.J."/>
            <person name="Jiang P.F."/>
            <person name="Han X.M."/>
            <person name="Li X.Y."/>
            <person name="Wang H.M."/>
            <person name="Wang Y.J."/>
            <person name="Wang X.X."/>
            <person name="Zeng Q.Y."/>
        </authorList>
    </citation>
    <scope>NUCLEOTIDE SEQUENCE [LARGE SCALE GENOMIC DNA]</scope>
    <source>
        <strain evidence="2">cv. PAL-ZL1</strain>
    </source>
</reference>
<dbReference type="Proteomes" id="UP000309997">
    <property type="component" value="Unassembled WGS sequence"/>
</dbReference>
<organism evidence="1 2">
    <name type="scientific">Populus alba</name>
    <name type="common">White poplar</name>
    <dbReference type="NCBI Taxonomy" id="43335"/>
    <lineage>
        <taxon>Eukaryota</taxon>
        <taxon>Viridiplantae</taxon>
        <taxon>Streptophyta</taxon>
        <taxon>Embryophyta</taxon>
        <taxon>Tracheophyta</taxon>
        <taxon>Spermatophyta</taxon>
        <taxon>Magnoliopsida</taxon>
        <taxon>eudicotyledons</taxon>
        <taxon>Gunneridae</taxon>
        <taxon>Pentapetalae</taxon>
        <taxon>rosids</taxon>
        <taxon>fabids</taxon>
        <taxon>Malpighiales</taxon>
        <taxon>Salicaceae</taxon>
        <taxon>Saliceae</taxon>
        <taxon>Populus</taxon>
    </lineage>
</organism>
<name>A0ACC4AKJ7_POPAL</name>
<proteinExistence type="predicted"/>
<comment type="caution">
    <text evidence="1">The sequence shown here is derived from an EMBL/GenBank/DDBJ whole genome shotgun (WGS) entry which is preliminary data.</text>
</comment>
<gene>
    <name evidence="1" type="ORF">D5086_032115</name>
</gene>
<keyword evidence="2" id="KW-1185">Reference proteome</keyword>